<keyword evidence="6" id="KW-0762">Sugar transport</keyword>
<name>A0A2X2URC5_9FIRM</name>
<dbReference type="AlphaFoldDB" id="A0A2X2URC5"/>
<dbReference type="SUPFAM" id="SSF53850">
    <property type="entry name" value="Periplasmic binding protein-like II"/>
    <property type="match status" value="1"/>
</dbReference>
<evidence type="ECO:0000256" key="3">
    <source>
        <dbReference type="ARBA" id="ARBA00022448"/>
    </source>
</evidence>
<sequence length="474" mass="51429">MKKKILATVLAAAMAFSLTACGGSKTSSTQAGAAKSGEPVTLEQVDKSQTTELIFWHNRGGAAGECLEKIMIPEFNDTVGKEMGIKITPVYQSSSDLISKLKALILAGDVENMPDLVQVFAGDTEYMSTVSYVVPAADLIAQDDSFNTDELLPQLVNTYTYAGKLNSLPFHASTMTMYYNKTAFEEAGLDPEAPPETLAEVAEAAGKLLKKDSSGVKQYAITMGIQNAYLNHFIAGQGEYSYIGDHENGHAGRMTKVEFDTNGTMKKFLTEWKKVLDTGAVQTVDEGTQARDEFMAGTSAMMFSSNSVLESMENVAEEKGFELGVVPLPKVTAEDSGGVCPGGSSIYVFDRGDGQKIAKSWVFMKTWVSAEYQSEWVLATGCIPVNQKAMDTEGMKEYIEKRPEFNVAYNALIQSDPHIQEHLAPTQQAFTTIFKENGEKFAAGELSVDECVAAMAEACNAALDEYNRANPIEQ</sequence>
<keyword evidence="3" id="KW-0813">Transport</keyword>
<evidence type="ECO:0000256" key="2">
    <source>
        <dbReference type="ARBA" id="ARBA00008520"/>
    </source>
</evidence>
<protein>
    <submittedName>
        <fullName evidence="6">ABC-type sugar transport system, periplasmic component</fullName>
    </submittedName>
</protein>
<keyword evidence="7" id="KW-1185">Reference proteome</keyword>
<dbReference type="InterPro" id="IPR050490">
    <property type="entry name" value="Bact_solute-bd_prot1"/>
</dbReference>
<feature type="chain" id="PRO_5038753824" evidence="5">
    <location>
        <begin position="23"/>
        <end position="474"/>
    </location>
</feature>
<feature type="signal peptide" evidence="5">
    <location>
        <begin position="1"/>
        <end position="22"/>
    </location>
</feature>
<comment type="subcellular location">
    <subcellularLocation>
        <location evidence="1">Cell envelope</location>
    </subcellularLocation>
</comment>
<evidence type="ECO:0000313" key="6">
    <source>
        <dbReference type="EMBL" id="SQB15523.1"/>
    </source>
</evidence>
<accession>A0A2X2URC5</accession>
<dbReference type="GO" id="GO:0030313">
    <property type="term" value="C:cell envelope"/>
    <property type="evidence" value="ECO:0007669"/>
    <property type="project" value="UniProtKB-SubCell"/>
</dbReference>
<evidence type="ECO:0000256" key="4">
    <source>
        <dbReference type="ARBA" id="ARBA00022729"/>
    </source>
</evidence>
<dbReference type="RefSeq" id="WP_112482923.1">
    <property type="nucleotide sequence ID" value="NZ_CAUDZF010000027.1"/>
</dbReference>
<dbReference type="PANTHER" id="PTHR43649:SF31">
    <property type="entry name" value="SN-GLYCEROL-3-PHOSPHATE-BINDING PERIPLASMIC PROTEIN UGPB"/>
    <property type="match status" value="1"/>
</dbReference>
<comment type="similarity">
    <text evidence="2">Belongs to the bacterial solute-binding protein 1 family.</text>
</comment>
<dbReference type="Proteomes" id="UP000251853">
    <property type="component" value="Unassembled WGS sequence"/>
</dbReference>
<dbReference type="PANTHER" id="PTHR43649">
    <property type="entry name" value="ARABINOSE-BINDING PROTEIN-RELATED"/>
    <property type="match status" value="1"/>
</dbReference>
<gene>
    <name evidence="6" type="ORF">NCTC11224_04594</name>
</gene>
<dbReference type="Pfam" id="PF13416">
    <property type="entry name" value="SBP_bac_8"/>
    <property type="match status" value="1"/>
</dbReference>
<reference evidence="6 7" key="1">
    <citation type="submission" date="2018-06" db="EMBL/GenBank/DDBJ databases">
        <authorList>
            <consortium name="Pathogen Informatics"/>
            <person name="Doyle S."/>
        </authorList>
    </citation>
    <scope>NUCLEOTIDE SEQUENCE [LARGE SCALE GENOMIC DNA]</scope>
    <source>
        <strain evidence="6 7">NCTC11224</strain>
    </source>
</reference>
<evidence type="ECO:0000313" key="7">
    <source>
        <dbReference type="Proteomes" id="UP000251853"/>
    </source>
</evidence>
<dbReference type="InterPro" id="IPR006059">
    <property type="entry name" value="SBP"/>
</dbReference>
<dbReference type="EMBL" id="UAVW01000018">
    <property type="protein sequence ID" value="SQB15523.1"/>
    <property type="molecule type" value="Genomic_DNA"/>
</dbReference>
<proteinExistence type="inferred from homology"/>
<evidence type="ECO:0000256" key="1">
    <source>
        <dbReference type="ARBA" id="ARBA00004196"/>
    </source>
</evidence>
<organism evidence="6 7">
    <name type="scientific">Enterocloster clostridioformis</name>
    <dbReference type="NCBI Taxonomy" id="1531"/>
    <lineage>
        <taxon>Bacteria</taxon>
        <taxon>Bacillati</taxon>
        <taxon>Bacillota</taxon>
        <taxon>Clostridia</taxon>
        <taxon>Lachnospirales</taxon>
        <taxon>Lachnospiraceae</taxon>
        <taxon>Enterocloster</taxon>
    </lineage>
</organism>
<keyword evidence="4 5" id="KW-0732">Signal</keyword>
<evidence type="ECO:0000256" key="5">
    <source>
        <dbReference type="SAM" id="SignalP"/>
    </source>
</evidence>
<dbReference type="PROSITE" id="PS51257">
    <property type="entry name" value="PROKAR_LIPOPROTEIN"/>
    <property type="match status" value="1"/>
</dbReference>
<dbReference type="Gene3D" id="3.40.190.10">
    <property type="entry name" value="Periplasmic binding protein-like II"/>
    <property type="match status" value="2"/>
</dbReference>